<evidence type="ECO:0000313" key="2">
    <source>
        <dbReference type="EMBL" id="CRY95560.1"/>
    </source>
</evidence>
<organism evidence="2">
    <name type="scientific">uncultured prokaryote</name>
    <dbReference type="NCBI Taxonomy" id="198431"/>
    <lineage>
        <taxon>unclassified sequences</taxon>
        <taxon>environmental samples</taxon>
    </lineage>
</organism>
<reference evidence="2" key="1">
    <citation type="submission" date="2015-06" db="EMBL/GenBank/DDBJ databases">
        <authorList>
            <person name="Joergensen T."/>
        </authorList>
    </citation>
    <scope>NUCLEOTIDE SEQUENCE</scope>
    <source>
        <plasmid evidence="2">pRGRH0668</plasmid>
    </source>
</reference>
<evidence type="ECO:0000259" key="1">
    <source>
        <dbReference type="Pfam" id="PF02486"/>
    </source>
</evidence>
<name>A0A0H5Q2G8_9ZZZZ</name>
<accession>A0A0H5Q2G8</accession>
<geneLocation type="plasmid" evidence="2">
    <name>pRGRH0668</name>
</geneLocation>
<dbReference type="InterPro" id="IPR003491">
    <property type="entry name" value="REP-like_C"/>
</dbReference>
<reference evidence="2" key="2">
    <citation type="submission" date="2015-07" db="EMBL/GenBank/DDBJ databases">
        <title>Plasmids, circular viruses and viroids from rat gut.</title>
        <authorList>
            <person name="Jorgensen T.J."/>
            <person name="Hansen M.A."/>
            <person name="Xu Z."/>
            <person name="Tabak M.A."/>
            <person name="Sorensen S.J."/>
            <person name="Hansen L.H."/>
        </authorList>
    </citation>
    <scope>NUCLEOTIDE SEQUENCE</scope>
    <source>
        <plasmid evidence="2">pRGRH0668</plasmid>
    </source>
</reference>
<protein>
    <recommendedName>
        <fullName evidence="1">Replication initiation protein-like C-terminal domain-containing protein</fullName>
    </recommendedName>
</protein>
<sequence length="302" mass="33304">MKQESVTATIDWLAYTLHWNQSALQNFRKGYDLATLASIVTGCYFGWVPQKPRNGYPYVISSAGLTGLFVMASEPDSPMGVHVSWAGSALRTIEPRGVLHDALAAGATVRRIDLAVDIPEGMPGEGFYDRLVAGSAVTSSRTYQLINSNSGWTVYVGSRTSEKFLRIYDKQAESGLDEPLTRVELECKGDYAEGIAQYVDQEGYDNFPAIIKGFCDFPDHYSWAKHMASPTLSAGIPKKEKTSDTKRWLMESVAPSLAKIVAQDHDFYVSFLLKVMTIAGVGEVQQPPDPFDGAADWTPRKR</sequence>
<dbReference type="EMBL" id="LN853290">
    <property type="protein sequence ID" value="CRY95560.1"/>
    <property type="molecule type" value="Genomic_DNA"/>
</dbReference>
<dbReference type="Pfam" id="PF02486">
    <property type="entry name" value="Rep_trans"/>
    <property type="match status" value="1"/>
</dbReference>
<dbReference type="AlphaFoldDB" id="A0A0H5Q2G8"/>
<proteinExistence type="predicted"/>
<keyword evidence="2" id="KW-0614">Plasmid</keyword>
<feature type="domain" description="Replication initiation protein-like C-terminal" evidence="1">
    <location>
        <begin position="109"/>
        <end position="264"/>
    </location>
</feature>